<name>W1YQZ2_9ZZZZ</name>
<dbReference type="AlphaFoldDB" id="W1YQZ2"/>
<organism evidence="2">
    <name type="scientific">human gut metagenome</name>
    <dbReference type="NCBI Taxonomy" id="408170"/>
    <lineage>
        <taxon>unclassified sequences</taxon>
        <taxon>metagenomes</taxon>
        <taxon>organismal metagenomes</taxon>
    </lineage>
</organism>
<feature type="non-terminal residue" evidence="2">
    <location>
        <position position="1"/>
    </location>
</feature>
<feature type="transmembrane region" description="Helical" evidence="1">
    <location>
        <begin position="6"/>
        <end position="26"/>
    </location>
</feature>
<keyword evidence="1" id="KW-0812">Transmembrane</keyword>
<keyword evidence="1" id="KW-0472">Membrane</keyword>
<evidence type="ECO:0000313" key="2">
    <source>
        <dbReference type="EMBL" id="ETJ44993.1"/>
    </source>
</evidence>
<gene>
    <name evidence="2" type="ORF">Q604_UNBC01003G0001</name>
</gene>
<sequence length="76" mass="7965">YYSLCAMTAVSMAFILGGSVVRIGIAEKGGTRGGLLVGLVVFIAAISIFANLDTVKDADLPILAIANQIHPWLAYI</sequence>
<protein>
    <submittedName>
        <fullName evidence="2">Uncharacterized protein</fullName>
    </submittedName>
</protein>
<accession>W1YQZ2</accession>
<proteinExistence type="predicted"/>
<reference evidence="2" key="1">
    <citation type="submission" date="2013-12" db="EMBL/GenBank/DDBJ databases">
        <title>A Varibaculum cambriense genome reconstructed from a premature infant gut community with otherwise low bacterial novelty that shifts toward anaerobic metabolism during the third week of life.</title>
        <authorList>
            <person name="Brown C.T."/>
            <person name="Sharon I."/>
            <person name="Thomas B.C."/>
            <person name="Castelle C.J."/>
            <person name="Morowitz M.J."/>
            <person name="Banfield J.F."/>
        </authorList>
    </citation>
    <scope>NUCLEOTIDE SEQUENCE</scope>
</reference>
<evidence type="ECO:0000256" key="1">
    <source>
        <dbReference type="SAM" id="Phobius"/>
    </source>
</evidence>
<feature type="transmembrane region" description="Helical" evidence="1">
    <location>
        <begin position="33"/>
        <end position="52"/>
    </location>
</feature>
<dbReference type="EMBL" id="AZMM01001003">
    <property type="protein sequence ID" value="ETJ44993.1"/>
    <property type="molecule type" value="Genomic_DNA"/>
</dbReference>
<feature type="non-terminal residue" evidence="2">
    <location>
        <position position="76"/>
    </location>
</feature>
<keyword evidence="1" id="KW-1133">Transmembrane helix</keyword>
<comment type="caution">
    <text evidence="2">The sequence shown here is derived from an EMBL/GenBank/DDBJ whole genome shotgun (WGS) entry which is preliminary data.</text>
</comment>